<evidence type="ECO:0000313" key="2">
    <source>
        <dbReference type="EMBL" id="EFN55381.1"/>
    </source>
</evidence>
<dbReference type="AlphaFoldDB" id="E1ZG09"/>
<dbReference type="InParanoid" id="E1ZG09"/>
<dbReference type="GeneID" id="17354820"/>
<name>E1ZG09_CHLVA</name>
<sequence>MTMGVGDERRTVQTDTPEVRAALEHLHDPAVHDHLEKHLDAVSAAQGGRWLESSTVEHEGSHGYGSHSHRPQTDSAEVKAALAGRASPEWREADEKLREARATVQGGRWMDEGNMPRNRPTQIDQPEVKAALAAAQDPEAKKEVERKRAARAATQGGRWLD</sequence>
<proteinExistence type="predicted"/>
<dbReference type="EMBL" id="GL433845">
    <property type="protein sequence ID" value="EFN55381.1"/>
    <property type="molecule type" value="Genomic_DNA"/>
</dbReference>
<dbReference type="KEGG" id="cvr:CHLNCDRAFT_134456"/>
<keyword evidence="3" id="KW-1185">Reference proteome</keyword>
<feature type="region of interest" description="Disordered" evidence="1">
    <location>
        <begin position="50"/>
        <end position="161"/>
    </location>
</feature>
<evidence type="ECO:0000313" key="3">
    <source>
        <dbReference type="Proteomes" id="UP000008141"/>
    </source>
</evidence>
<feature type="compositionally biased region" description="Basic and acidic residues" evidence="1">
    <location>
        <begin position="138"/>
        <end position="147"/>
    </location>
</feature>
<evidence type="ECO:0000256" key="1">
    <source>
        <dbReference type="SAM" id="MobiDB-lite"/>
    </source>
</evidence>
<protein>
    <submittedName>
        <fullName evidence="2">Expressed protein</fullName>
    </submittedName>
</protein>
<dbReference type="OrthoDB" id="512248at2759"/>
<dbReference type="Proteomes" id="UP000008141">
    <property type="component" value="Unassembled WGS sequence"/>
</dbReference>
<feature type="compositionally biased region" description="Basic and acidic residues" evidence="1">
    <location>
        <begin position="88"/>
        <end position="101"/>
    </location>
</feature>
<gene>
    <name evidence="2" type="ORF">CHLNCDRAFT_134456</name>
</gene>
<accession>E1ZG09</accession>
<reference evidence="2 3" key="1">
    <citation type="journal article" date="2010" name="Plant Cell">
        <title>The Chlorella variabilis NC64A genome reveals adaptation to photosymbiosis, coevolution with viruses, and cryptic sex.</title>
        <authorList>
            <person name="Blanc G."/>
            <person name="Duncan G."/>
            <person name="Agarkova I."/>
            <person name="Borodovsky M."/>
            <person name="Gurnon J."/>
            <person name="Kuo A."/>
            <person name="Lindquist E."/>
            <person name="Lucas S."/>
            <person name="Pangilinan J."/>
            <person name="Polle J."/>
            <person name="Salamov A."/>
            <person name="Terry A."/>
            <person name="Yamada T."/>
            <person name="Dunigan D.D."/>
            <person name="Grigoriev I.V."/>
            <person name="Claverie J.M."/>
            <person name="Van Etten J.L."/>
        </authorList>
    </citation>
    <scope>NUCLEOTIDE SEQUENCE [LARGE SCALE GENOMIC DNA]</scope>
    <source>
        <strain evidence="2 3">NC64A</strain>
    </source>
</reference>
<organism evidence="3">
    <name type="scientific">Chlorella variabilis</name>
    <name type="common">Green alga</name>
    <dbReference type="NCBI Taxonomy" id="554065"/>
    <lineage>
        <taxon>Eukaryota</taxon>
        <taxon>Viridiplantae</taxon>
        <taxon>Chlorophyta</taxon>
        <taxon>core chlorophytes</taxon>
        <taxon>Trebouxiophyceae</taxon>
        <taxon>Chlorellales</taxon>
        <taxon>Chlorellaceae</taxon>
        <taxon>Chlorella clade</taxon>
        <taxon>Chlorella</taxon>
    </lineage>
</organism>
<feature type="region of interest" description="Disordered" evidence="1">
    <location>
        <begin position="1"/>
        <end position="20"/>
    </location>
</feature>
<dbReference type="RefSeq" id="XP_005847483.1">
    <property type="nucleotide sequence ID" value="XM_005847421.1"/>
</dbReference>